<dbReference type="RefSeq" id="WP_055184429.1">
    <property type="nucleotide sequence ID" value="NZ_CYXN01000001.1"/>
</dbReference>
<sequence length="352" mass="37113">MKKRGLIICMVILSILCSKTALKAAAAETTPWQTYLDKAPAQAEQFAADPLGTLLRLFAAEPVQLLREVLHQYAGVLLFLSLAAGLAFLLQDTADRTLLELAAVGGCGVLLWQELDKLAVALCTRMAGWKSYLLGFLPVYSGVLTAGGEWNAGAAANGFLLTVLCFIAQAVALWLQPLLRSYLAISMACGISSRKSLSEGCTLTGRLLRQAIGWAGKAFAALMSLQRVVTVQLDRSASRLGQLLTGSVPIVGQALSSAADAVLAGMQLLKSTLGIAALLSIGAEFVPLYLGLLVHLFLLSCCGWLAGIGGLEHCHKLLQCFAEAVRCMAAVTALFFMLFVVGIVLLMLAGGG</sequence>
<gene>
    <name evidence="3" type="ORF">ERS852582_00150</name>
</gene>
<feature type="transmembrane region" description="Helical" evidence="1">
    <location>
        <begin position="154"/>
        <end position="175"/>
    </location>
</feature>
<evidence type="ECO:0000313" key="3">
    <source>
        <dbReference type="EMBL" id="CUM70796.1"/>
    </source>
</evidence>
<feature type="transmembrane region" description="Helical" evidence="1">
    <location>
        <begin position="70"/>
        <end position="90"/>
    </location>
</feature>
<keyword evidence="2" id="KW-0732">Signal</keyword>
<name>A0A173QZ49_9FIRM</name>
<keyword evidence="1" id="KW-0812">Transmembrane</keyword>
<evidence type="ECO:0000256" key="2">
    <source>
        <dbReference type="SAM" id="SignalP"/>
    </source>
</evidence>
<keyword evidence="1" id="KW-1133">Transmembrane helix</keyword>
<organism evidence="3 4">
    <name type="scientific">Faecalibacterium prausnitzii</name>
    <dbReference type="NCBI Taxonomy" id="853"/>
    <lineage>
        <taxon>Bacteria</taxon>
        <taxon>Bacillati</taxon>
        <taxon>Bacillota</taxon>
        <taxon>Clostridia</taxon>
        <taxon>Eubacteriales</taxon>
        <taxon>Oscillospiraceae</taxon>
        <taxon>Faecalibacterium</taxon>
    </lineage>
</organism>
<dbReference type="OrthoDB" id="1863614at2"/>
<keyword evidence="1" id="KW-0472">Membrane</keyword>
<dbReference type="Pfam" id="PF09546">
    <property type="entry name" value="Spore_III_AE"/>
    <property type="match status" value="1"/>
</dbReference>
<dbReference type="Proteomes" id="UP000095649">
    <property type="component" value="Unassembled WGS sequence"/>
</dbReference>
<protein>
    <submittedName>
        <fullName evidence="3">Stage III sporulation protein AE</fullName>
    </submittedName>
</protein>
<feature type="transmembrane region" description="Helical" evidence="1">
    <location>
        <begin position="131"/>
        <end position="148"/>
    </location>
</feature>
<feature type="transmembrane region" description="Helical" evidence="1">
    <location>
        <begin position="288"/>
        <end position="306"/>
    </location>
</feature>
<accession>A0A173QZ49</accession>
<dbReference type="InterPro" id="IPR014194">
    <property type="entry name" value="Spore_III_AE"/>
</dbReference>
<feature type="signal peptide" evidence="2">
    <location>
        <begin position="1"/>
        <end position="23"/>
    </location>
</feature>
<reference evidence="3 4" key="1">
    <citation type="submission" date="2015-09" db="EMBL/GenBank/DDBJ databases">
        <authorList>
            <consortium name="Pathogen Informatics"/>
        </authorList>
    </citation>
    <scope>NUCLEOTIDE SEQUENCE [LARGE SCALE GENOMIC DNA]</scope>
    <source>
        <strain evidence="3 4">2789STDY5834970</strain>
    </source>
</reference>
<dbReference type="AlphaFoldDB" id="A0A173QZ49"/>
<evidence type="ECO:0000256" key="1">
    <source>
        <dbReference type="SAM" id="Phobius"/>
    </source>
</evidence>
<proteinExistence type="predicted"/>
<evidence type="ECO:0000313" key="4">
    <source>
        <dbReference type="Proteomes" id="UP000095649"/>
    </source>
</evidence>
<feature type="transmembrane region" description="Helical" evidence="1">
    <location>
        <begin position="327"/>
        <end position="349"/>
    </location>
</feature>
<dbReference type="EMBL" id="CYXN01000001">
    <property type="protein sequence ID" value="CUM70796.1"/>
    <property type="molecule type" value="Genomic_DNA"/>
</dbReference>
<feature type="chain" id="PRO_5039169916" evidence="2">
    <location>
        <begin position="24"/>
        <end position="352"/>
    </location>
</feature>